<dbReference type="OrthoDB" id="4563074at2"/>
<evidence type="ECO:0000313" key="2">
    <source>
        <dbReference type="Proteomes" id="UP000219565"/>
    </source>
</evidence>
<dbReference type="RefSeq" id="WP_097246241.1">
    <property type="nucleotide sequence ID" value="NZ_OBEG01000004.1"/>
</dbReference>
<proteinExistence type="predicted"/>
<protein>
    <submittedName>
        <fullName evidence="1">Antitoxin of type II TA system, VapB</fullName>
    </submittedName>
</protein>
<sequence>MSLTHIEIDDEDLEAAKRLGGHRTKTAAVAAALREYNQRLSRAAAIDYYFDMAKDWDIEGAEAAHRAEKERYTR</sequence>
<name>A0A285LSS2_9NOCA</name>
<dbReference type="EMBL" id="OBEG01000004">
    <property type="protein sequence ID" value="SNY87157.1"/>
    <property type="molecule type" value="Genomic_DNA"/>
</dbReference>
<evidence type="ECO:0000313" key="1">
    <source>
        <dbReference type="EMBL" id="SNY87157.1"/>
    </source>
</evidence>
<dbReference type="InterPro" id="IPR019239">
    <property type="entry name" value="VapB_antitoxin"/>
</dbReference>
<gene>
    <name evidence="1" type="ORF">SAMN04244553_4096</name>
</gene>
<accession>A0A285LSS2</accession>
<keyword evidence="2" id="KW-1185">Reference proteome</keyword>
<dbReference type="AlphaFoldDB" id="A0A285LSS2"/>
<dbReference type="Proteomes" id="UP000219565">
    <property type="component" value="Unassembled WGS sequence"/>
</dbReference>
<organism evidence="1 2">
    <name type="scientific">Nocardia amikacinitolerans</name>
    <dbReference type="NCBI Taxonomy" id="756689"/>
    <lineage>
        <taxon>Bacteria</taxon>
        <taxon>Bacillati</taxon>
        <taxon>Actinomycetota</taxon>
        <taxon>Actinomycetes</taxon>
        <taxon>Mycobacteriales</taxon>
        <taxon>Nocardiaceae</taxon>
        <taxon>Nocardia</taxon>
    </lineage>
</organism>
<reference evidence="1 2" key="1">
    <citation type="submission" date="2017-09" db="EMBL/GenBank/DDBJ databases">
        <authorList>
            <person name="Ehlers B."/>
            <person name="Leendertz F.H."/>
        </authorList>
    </citation>
    <scope>NUCLEOTIDE SEQUENCE [LARGE SCALE GENOMIC DNA]</scope>
    <source>
        <strain evidence="1 2">DSM 45537</strain>
    </source>
</reference>
<dbReference type="Pfam" id="PF09957">
    <property type="entry name" value="VapB_antitoxin"/>
    <property type="match status" value="1"/>
</dbReference>